<dbReference type="AlphaFoldDB" id="A0A3P7FBD7"/>
<protein>
    <submittedName>
        <fullName evidence="1">Uncharacterized protein</fullName>
    </submittedName>
</protein>
<evidence type="ECO:0000313" key="2">
    <source>
        <dbReference type="Proteomes" id="UP000274429"/>
    </source>
</evidence>
<accession>A0A3P7FBD7</accession>
<keyword evidence="2" id="KW-1185">Reference proteome</keyword>
<name>A0A3P7FBD7_HYDTA</name>
<evidence type="ECO:0000313" key="1">
    <source>
        <dbReference type="EMBL" id="VDM25897.1"/>
    </source>
</evidence>
<sequence length="46" mass="5386">MPLRTRHDVLWTVYASMSLPFTSFEKCVLISHLLLKRSFPSSMVIF</sequence>
<gene>
    <name evidence="1" type="ORF">TTAC_LOCUS4928</name>
</gene>
<proteinExistence type="predicted"/>
<dbReference type="Proteomes" id="UP000274429">
    <property type="component" value="Unassembled WGS sequence"/>
</dbReference>
<organism evidence="1 2">
    <name type="scientific">Hydatigena taeniaeformis</name>
    <name type="common">Feline tapeworm</name>
    <name type="synonym">Taenia taeniaeformis</name>
    <dbReference type="NCBI Taxonomy" id="6205"/>
    <lineage>
        <taxon>Eukaryota</taxon>
        <taxon>Metazoa</taxon>
        <taxon>Spiralia</taxon>
        <taxon>Lophotrochozoa</taxon>
        <taxon>Platyhelminthes</taxon>
        <taxon>Cestoda</taxon>
        <taxon>Eucestoda</taxon>
        <taxon>Cyclophyllidea</taxon>
        <taxon>Taeniidae</taxon>
        <taxon>Hydatigera</taxon>
    </lineage>
</organism>
<reference evidence="1 2" key="1">
    <citation type="submission" date="2018-11" db="EMBL/GenBank/DDBJ databases">
        <authorList>
            <consortium name="Pathogen Informatics"/>
        </authorList>
    </citation>
    <scope>NUCLEOTIDE SEQUENCE [LARGE SCALE GENOMIC DNA]</scope>
</reference>
<dbReference type="EMBL" id="UYWX01005691">
    <property type="protein sequence ID" value="VDM25897.1"/>
    <property type="molecule type" value="Genomic_DNA"/>
</dbReference>